<keyword evidence="6" id="KW-0346">Stress response</keyword>
<dbReference type="GO" id="GO:0005524">
    <property type="term" value="F:ATP binding"/>
    <property type="evidence" value="ECO:0007669"/>
    <property type="project" value="UniProtKB-KW"/>
</dbReference>
<dbReference type="InterPro" id="IPR019805">
    <property type="entry name" value="Heat_shock_protein_90_CS"/>
</dbReference>
<sequence>MPAKSKETHSFETEVKQLLHLMINSLYTNKEIFLRELISNASDACDRLRFEALTNDALVEDGEELSVRVSVDEKAKIITVHDNGIGMSKEEVIENIGTIARSGTRKFLDSLTNKESADAHLIGQFGVGFYSVFLVADKVELNSRRAGDPEKNGVRWISDGNGEYTIEPIELKTRGTEIKLHLKKDATDFAEDFRIRNIIERYSDHISFPIKMLEKDSEKKDEKKSKKTKEEWARVNKGSPIWARPRNEVTEDEYKQFYSTLSYDTEPPLVTLHNRVEGTFEYSTLFFVPSKAPFDLWDREQRHGINLYVRRIFILDDAKHLIPNYLRFIRGVVDANDLPLNVSREFLQSNRDIDRIRSASVKKILTEFKRISNKESKKYQDLWNEYGKVLKEGIIEDHENRDTLKYLLRFSTTKSEQGTQVVSLNDYVKRMAMKQKDIYFITAESENAARTSPHLEIFQKNDIEVLLLSDPVDEWLVTSLTEFDGKSLKSVAKGGLNLDDFTSEEDKKTAKEKEEGLSDLLTKMQELLGERVKEVKVSHRLTDSPACLVADEQDIGANLERILQSMGQEAPKYRPILEINPDHPLIRQLSPDHQKLEDWALVLFDQAALSEGAFLQEPAAYVTRVNELLTRASLLGG</sequence>
<dbReference type="PIRSF" id="PIRSF002583">
    <property type="entry name" value="Hsp90"/>
    <property type="match status" value="1"/>
</dbReference>
<dbReference type="GO" id="GO:0016887">
    <property type="term" value="F:ATP hydrolysis activity"/>
    <property type="evidence" value="ECO:0007669"/>
    <property type="project" value="InterPro"/>
</dbReference>
<reference evidence="9" key="1">
    <citation type="submission" date="2018-05" db="EMBL/GenBank/DDBJ databases">
        <authorList>
            <person name="Lanie J.A."/>
            <person name="Ng W.-L."/>
            <person name="Kazmierczak K.M."/>
            <person name="Andrzejewski T.M."/>
            <person name="Davidsen T.M."/>
            <person name="Wayne K.J."/>
            <person name="Tettelin H."/>
            <person name="Glass J.I."/>
            <person name="Rusch D."/>
            <person name="Podicherti R."/>
            <person name="Tsui H.-C.T."/>
            <person name="Winkler M.E."/>
        </authorList>
    </citation>
    <scope>NUCLEOTIDE SEQUENCE</scope>
</reference>
<dbReference type="SMART" id="SM00387">
    <property type="entry name" value="HATPase_c"/>
    <property type="match status" value="1"/>
</dbReference>
<dbReference type="HAMAP" id="MF_00505">
    <property type="entry name" value="HSP90"/>
    <property type="match status" value="1"/>
</dbReference>
<dbReference type="GO" id="GO:0051082">
    <property type="term" value="F:unfolded protein binding"/>
    <property type="evidence" value="ECO:0007669"/>
    <property type="project" value="InterPro"/>
</dbReference>
<organism evidence="9">
    <name type="scientific">marine metagenome</name>
    <dbReference type="NCBI Taxonomy" id="408172"/>
    <lineage>
        <taxon>unclassified sequences</taxon>
        <taxon>metagenomes</taxon>
        <taxon>ecological metagenomes</taxon>
    </lineage>
</organism>
<keyword evidence="7" id="KW-0143">Chaperone</keyword>
<evidence type="ECO:0000313" key="9">
    <source>
        <dbReference type="EMBL" id="SVA03729.1"/>
    </source>
</evidence>
<feature type="domain" description="Histidine kinase/HSP90-like ATPase" evidence="8">
    <location>
        <begin position="29"/>
        <end position="186"/>
    </location>
</feature>
<dbReference type="Gene3D" id="3.30.230.80">
    <property type="match status" value="1"/>
</dbReference>
<evidence type="ECO:0000256" key="3">
    <source>
        <dbReference type="ARBA" id="ARBA00022490"/>
    </source>
</evidence>
<keyword evidence="4" id="KW-0547">Nucleotide-binding</keyword>
<dbReference type="Pfam" id="PF13589">
    <property type="entry name" value="HATPase_c_3"/>
    <property type="match status" value="1"/>
</dbReference>
<evidence type="ECO:0000259" key="8">
    <source>
        <dbReference type="SMART" id="SM00387"/>
    </source>
</evidence>
<evidence type="ECO:0000256" key="5">
    <source>
        <dbReference type="ARBA" id="ARBA00022840"/>
    </source>
</evidence>
<dbReference type="NCBIfam" id="NF003555">
    <property type="entry name" value="PRK05218.1"/>
    <property type="match status" value="1"/>
</dbReference>
<evidence type="ECO:0000256" key="7">
    <source>
        <dbReference type="ARBA" id="ARBA00023186"/>
    </source>
</evidence>
<dbReference type="GO" id="GO:0005737">
    <property type="term" value="C:cytoplasm"/>
    <property type="evidence" value="ECO:0007669"/>
    <property type="project" value="UniProtKB-SubCell"/>
</dbReference>
<dbReference type="FunFam" id="3.30.230.80:FF:000002">
    <property type="entry name" value="Molecular chaperone HtpG"/>
    <property type="match status" value="1"/>
</dbReference>
<dbReference type="InterPro" id="IPR037196">
    <property type="entry name" value="HSP90_C"/>
</dbReference>
<comment type="similarity">
    <text evidence="2">Belongs to the heat shock protein 90 family.</text>
</comment>
<dbReference type="Gene3D" id="1.20.120.790">
    <property type="entry name" value="Heat shock protein 90, C-terminal domain"/>
    <property type="match status" value="1"/>
</dbReference>
<dbReference type="Pfam" id="PF00183">
    <property type="entry name" value="HSP90"/>
    <property type="match status" value="1"/>
</dbReference>
<evidence type="ECO:0000256" key="4">
    <source>
        <dbReference type="ARBA" id="ARBA00022741"/>
    </source>
</evidence>
<evidence type="ECO:0000256" key="2">
    <source>
        <dbReference type="ARBA" id="ARBA00008239"/>
    </source>
</evidence>
<dbReference type="PANTHER" id="PTHR11528">
    <property type="entry name" value="HEAT SHOCK PROTEIN 90 FAMILY MEMBER"/>
    <property type="match status" value="1"/>
</dbReference>
<dbReference type="InterPro" id="IPR001404">
    <property type="entry name" value="Hsp90_fam"/>
</dbReference>
<dbReference type="SUPFAM" id="SSF55874">
    <property type="entry name" value="ATPase domain of HSP90 chaperone/DNA topoisomerase II/histidine kinase"/>
    <property type="match status" value="1"/>
</dbReference>
<dbReference type="SUPFAM" id="SSF54211">
    <property type="entry name" value="Ribosomal protein S5 domain 2-like"/>
    <property type="match status" value="1"/>
</dbReference>
<dbReference type="AlphaFoldDB" id="A0A381SJW9"/>
<dbReference type="InterPro" id="IPR003594">
    <property type="entry name" value="HATPase_dom"/>
</dbReference>
<dbReference type="SUPFAM" id="SSF110942">
    <property type="entry name" value="HSP90 C-terminal domain"/>
    <property type="match status" value="1"/>
</dbReference>
<evidence type="ECO:0000256" key="1">
    <source>
        <dbReference type="ARBA" id="ARBA00004496"/>
    </source>
</evidence>
<dbReference type="Gene3D" id="3.30.565.10">
    <property type="entry name" value="Histidine kinase-like ATPase, C-terminal domain"/>
    <property type="match status" value="1"/>
</dbReference>
<comment type="subcellular location">
    <subcellularLocation>
        <location evidence="1">Cytoplasm</location>
    </subcellularLocation>
</comment>
<keyword evidence="3" id="KW-0963">Cytoplasm</keyword>
<dbReference type="InterPro" id="IPR020568">
    <property type="entry name" value="Ribosomal_Su5_D2-typ_SF"/>
</dbReference>
<accession>A0A381SJW9</accession>
<dbReference type="PROSITE" id="PS00298">
    <property type="entry name" value="HSP90"/>
    <property type="match status" value="1"/>
</dbReference>
<dbReference type="PRINTS" id="PR00775">
    <property type="entry name" value="HEATSHOCK90"/>
</dbReference>
<dbReference type="GO" id="GO:0140662">
    <property type="term" value="F:ATP-dependent protein folding chaperone"/>
    <property type="evidence" value="ECO:0007669"/>
    <property type="project" value="InterPro"/>
</dbReference>
<evidence type="ECO:0000256" key="6">
    <source>
        <dbReference type="ARBA" id="ARBA00023016"/>
    </source>
</evidence>
<dbReference type="InterPro" id="IPR036890">
    <property type="entry name" value="HATPase_C_sf"/>
</dbReference>
<dbReference type="InterPro" id="IPR020575">
    <property type="entry name" value="Hsp90_N"/>
</dbReference>
<keyword evidence="5" id="KW-0067">ATP-binding</keyword>
<proteinExistence type="inferred from homology"/>
<dbReference type="CDD" id="cd16927">
    <property type="entry name" value="HATPase_Hsp90-like"/>
    <property type="match status" value="1"/>
</dbReference>
<dbReference type="Gene3D" id="3.40.50.11260">
    <property type="match status" value="1"/>
</dbReference>
<dbReference type="EMBL" id="UINC01003144">
    <property type="protein sequence ID" value="SVA03729.1"/>
    <property type="molecule type" value="Genomic_DNA"/>
</dbReference>
<gene>
    <name evidence="9" type="ORF">METZ01_LOCUS56583</name>
</gene>
<dbReference type="FunFam" id="3.30.565.10:FF:000009">
    <property type="entry name" value="Molecular chaperone HtpG"/>
    <property type="match status" value="1"/>
</dbReference>
<name>A0A381SJW9_9ZZZZ</name>
<protein>
    <recommendedName>
        <fullName evidence="8">Histidine kinase/HSP90-like ATPase domain-containing protein</fullName>
    </recommendedName>
</protein>